<evidence type="ECO:0008006" key="3">
    <source>
        <dbReference type="Google" id="ProtNLM"/>
    </source>
</evidence>
<protein>
    <recommendedName>
        <fullName evidence="3">Non-haem dioxygenase N-terminal domain-containing protein</fullName>
    </recommendedName>
</protein>
<dbReference type="EMBL" id="JADGJQ010000015">
    <property type="protein sequence ID" value="KAJ3180691.1"/>
    <property type="molecule type" value="Genomic_DNA"/>
</dbReference>
<dbReference type="PANTHER" id="PTHR48420">
    <property type="entry name" value="NON-HAEM DIOXYGENASE N-TERMINAL DOMAIN-CONTAINING PROTEIN"/>
    <property type="match status" value="1"/>
</dbReference>
<accession>A0AAD5XNQ0</accession>
<reference evidence="1" key="1">
    <citation type="submission" date="2020-05" db="EMBL/GenBank/DDBJ databases">
        <title>Phylogenomic resolution of chytrid fungi.</title>
        <authorList>
            <person name="Stajich J.E."/>
            <person name="Amses K."/>
            <person name="Simmons R."/>
            <person name="Seto K."/>
            <person name="Myers J."/>
            <person name="Bonds A."/>
            <person name="Quandt C.A."/>
            <person name="Barry K."/>
            <person name="Liu P."/>
            <person name="Grigoriev I."/>
            <person name="Longcore J.E."/>
            <person name="James T.Y."/>
        </authorList>
    </citation>
    <scope>NUCLEOTIDE SEQUENCE</scope>
    <source>
        <strain evidence="1">JEL0379</strain>
    </source>
</reference>
<comment type="caution">
    <text evidence="1">The sequence shown here is derived from an EMBL/GenBank/DDBJ whole genome shotgun (WGS) entry which is preliminary data.</text>
</comment>
<dbReference type="Proteomes" id="UP001212152">
    <property type="component" value="Unassembled WGS sequence"/>
</dbReference>
<evidence type="ECO:0000313" key="1">
    <source>
        <dbReference type="EMBL" id="KAJ3180691.1"/>
    </source>
</evidence>
<sequence length="360" mass="39577">MTVAEPVQNIARADLVVIDYADLTSDSADITQQIKDAFGPGALGACVVRGVPDFVAKRHRLLRLASTLANLPAEAKLRAEDPATSYLFGWSHGKEVMNGKPDFAKGSFYNNPVYDTVPQNNDPEYAKKFPEYAGPNKWVDELPELKDAFMDLGGMIVNTGALLARHCDRYLSAVHPELPPKFMESAISESTTVKARLLHYFPVEEADSTSADSWCGEHVDHSILTGLTSAMYVDESDPSNYVEVDALNATFNNLRMVENLQQSGLYIRNRNHDFVKVNIPKDCLAFQIGEAAQVASKGLLVATPHLVKGAGIPAGSGLVIARNTFAVFMQPDVHHKLTPDQTFDQFTKEVLARHYVAEKQ</sequence>
<keyword evidence="2" id="KW-1185">Reference proteome</keyword>
<dbReference type="PANTHER" id="PTHR48420:SF1">
    <property type="entry name" value="NON-HAEM DIOXYGENASE N-TERMINAL DOMAIN-CONTAINING PROTEIN"/>
    <property type="match status" value="1"/>
</dbReference>
<evidence type="ECO:0000313" key="2">
    <source>
        <dbReference type="Proteomes" id="UP001212152"/>
    </source>
</evidence>
<organism evidence="1 2">
    <name type="scientific">Geranomyces variabilis</name>
    <dbReference type="NCBI Taxonomy" id="109894"/>
    <lineage>
        <taxon>Eukaryota</taxon>
        <taxon>Fungi</taxon>
        <taxon>Fungi incertae sedis</taxon>
        <taxon>Chytridiomycota</taxon>
        <taxon>Chytridiomycota incertae sedis</taxon>
        <taxon>Chytridiomycetes</taxon>
        <taxon>Spizellomycetales</taxon>
        <taxon>Powellomycetaceae</taxon>
        <taxon>Geranomyces</taxon>
    </lineage>
</organism>
<dbReference type="Gene3D" id="2.60.120.330">
    <property type="entry name" value="B-lactam Antibiotic, Isopenicillin N Synthase, Chain"/>
    <property type="match status" value="1"/>
</dbReference>
<dbReference type="AlphaFoldDB" id="A0AAD5XNQ0"/>
<gene>
    <name evidence="1" type="ORF">HDU87_001804</name>
</gene>
<proteinExistence type="predicted"/>
<dbReference type="SUPFAM" id="SSF51197">
    <property type="entry name" value="Clavaminate synthase-like"/>
    <property type="match status" value="1"/>
</dbReference>
<dbReference type="InterPro" id="IPR027443">
    <property type="entry name" value="IPNS-like_sf"/>
</dbReference>
<name>A0AAD5XNQ0_9FUNG</name>